<evidence type="ECO:0000256" key="6">
    <source>
        <dbReference type="ARBA" id="ARBA00023136"/>
    </source>
</evidence>
<evidence type="ECO:0000256" key="7">
    <source>
        <dbReference type="RuleBase" id="RU363032"/>
    </source>
</evidence>
<organism evidence="9 10">
    <name type="scientific">Hydrogenoanaerobacterium saccharovorans</name>
    <dbReference type="NCBI Taxonomy" id="474960"/>
    <lineage>
        <taxon>Bacteria</taxon>
        <taxon>Bacillati</taxon>
        <taxon>Bacillota</taxon>
        <taxon>Clostridia</taxon>
        <taxon>Eubacteriales</taxon>
        <taxon>Oscillospiraceae</taxon>
        <taxon>Hydrogenoanaerobacterium</taxon>
    </lineage>
</organism>
<keyword evidence="6 7" id="KW-0472">Membrane</keyword>
<keyword evidence="2 7" id="KW-0813">Transport</keyword>
<sequence>MTRRHPSITSKLAPAVLIAVLLAVWQLCSDLGVVPKFMLPSPTDVVTAFVEDFPALMTHARVSLSEAFLGLGTAVILSFVVAFLMDQFRVVREAVYPLLILTQTVPTVAIAPLLVLWLGYGILPKVVLIVITCFFPMTIGLLSGFASADPDFIHMMRAMGASNWQIFRYVKLPSSAEQFFSGLRISASYSVVGAVISEWLGGFEGLGVYMMRVKKSYAFDKMFAVIFLISVISLILIKAVDLLKKKSMPWNLIHSGEH</sequence>
<evidence type="ECO:0000256" key="3">
    <source>
        <dbReference type="ARBA" id="ARBA00022475"/>
    </source>
</evidence>
<evidence type="ECO:0000256" key="2">
    <source>
        <dbReference type="ARBA" id="ARBA00022448"/>
    </source>
</evidence>
<keyword evidence="5 7" id="KW-1133">Transmembrane helix</keyword>
<feature type="transmembrane region" description="Helical" evidence="7">
    <location>
        <begin position="222"/>
        <end position="240"/>
    </location>
</feature>
<dbReference type="InterPro" id="IPR035906">
    <property type="entry name" value="MetI-like_sf"/>
</dbReference>
<feature type="transmembrane region" description="Helical" evidence="7">
    <location>
        <begin position="126"/>
        <end position="148"/>
    </location>
</feature>
<protein>
    <submittedName>
        <fullName evidence="9">ABC transporter permease</fullName>
    </submittedName>
</protein>
<dbReference type="SUPFAM" id="SSF161098">
    <property type="entry name" value="MetI-like"/>
    <property type="match status" value="1"/>
</dbReference>
<evidence type="ECO:0000256" key="4">
    <source>
        <dbReference type="ARBA" id="ARBA00022692"/>
    </source>
</evidence>
<dbReference type="CDD" id="cd06261">
    <property type="entry name" value="TM_PBP2"/>
    <property type="match status" value="1"/>
</dbReference>
<gene>
    <name evidence="9" type="ORF">H9X81_00445</name>
</gene>
<dbReference type="PANTHER" id="PTHR30151:SF20">
    <property type="entry name" value="ABC TRANSPORTER PERMEASE PROTEIN HI_0355-RELATED"/>
    <property type="match status" value="1"/>
</dbReference>
<evidence type="ECO:0000256" key="1">
    <source>
        <dbReference type="ARBA" id="ARBA00004651"/>
    </source>
</evidence>
<dbReference type="Proteomes" id="UP000724149">
    <property type="component" value="Unassembled WGS sequence"/>
</dbReference>
<keyword evidence="4 7" id="KW-0812">Transmembrane</keyword>
<comment type="subcellular location">
    <subcellularLocation>
        <location evidence="1 7">Cell membrane</location>
        <topology evidence="1 7">Multi-pass membrane protein</topology>
    </subcellularLocation>
</comment>
<name>A0ABS2GI63_9FIRM</name>
<proteinExistence type="inferred from homology"/>
<keyword evidence="10" id="KW-1185">Reference proteome</keyword>
<accession>A0ABS2GI63</accession>
<evidence type="ECO:0000256" key="5">
    <source>
        <dbReference type="ARBA" id="ARBA00022989"/>
    </source>
</evidence>
<dbReference type="PROSITE" id="PS50928">
    <property type="entry name" value="ABC_TM1"/>
    <property type="match status" value="1"/>
</dbReference>
<feature type="transmembrane region" description="Helical" evidence="7">
    <location>
        <begin position="189"/>
        <end position="210"/>
    </location>
</feature>
<dbReference type="Gene3D" id="1.10.3720.10">
    <property type="entry name" value="MetI-like"/>
    <property type="match status" value="1"/>
</dbReference>
<feature type="transmembrane region" description="Helical" evidence="7">
    <location>
        <begin position="96"/>
        <end position="120"/>
    </location>
</feature>
<keyword evidence="3" id="KW-1003">Cell membrane</keyword>
<feature type="domain" description="ABC transmembrane type-1" evidence="8">
    <location>
        <begin position="60"/>
        <end position="244"/>
    </location>
</feature>
<evidence type="ECO:0000259" key="8">
    <source>
        <dbReference type="PROSITE" id="PS50928"/>
    </source>
</evidence>
<comment type="similarity">
    <text evidence="7">Belongs to the binding-protein-dependent transport system permease family.</text>
</comment>
<evidence type="ECO:0000313" key="9">
    <source>
        <dbReference type="EMBL" id="MBM6922162.1"/>
    </source>
</evidence>
<dbReference type="PANTHER" id="PTHR30151">
    <property type="entry name" value="ALKANE SULFONATE ABC TRANSPORTER-RELATED, MEMBRANE SUBUNIT"/>
    <property type="match status" value="1"/>
</dbReference>
<feature type="transmembrane region" description="Helical" evidence="7">
    <location>
        <begin position="67"/>
        <end position="84"/>
    </location>
</feature>
<evidence type="ECO:0000313" key="10">
    <source>
        <dbReference type="Proteomes" id="UP000724149"/>
    </source>
</evidence>
<comment type="caution">
    <text evidence="9">The sequence shown here is derived from an EMBL/GenBank/DDBJ whole genome shotgun (WGS) entry which is preliminary data.</text>
</comment>
<dbReference type="RefSeq" id="WP_204719194.1">
    <property type="nucleotide sequence ID" value="NZ_JACSNR010000001.1"/>
</dbReference>
<dbReference type="EMBL" id="JACSNR010000001">
    <property type="protein sequence ID" value="MBM6922162.1"/>
    <property type="molecule type" value="Genomic_DNA"/>
</dbReference>
<dbReference type="InterPro" id="IPR000515">
    <property type="entry name" value="MetI-like"/>
</dbReference>
<reference evidence="9 10" key="1">
    <citation type="journal article" date="2021" name="Sci. Rep.">
        <title>The distribution of antibiotic resistance genes in chicken gut microbiota commensals.</title>
        <authorList>
            <person name="Juricova H."/>
            <person name="Matiasovicova J."/>
            <person name="Kubasova T."/>
            <person name="Cejkova D."/>
            <person name="Rychlik I."/>
        </authorList>
    </citation>
    <scope>NUCLEOTIDE SEQUENCE [LARGE SCALE GENOMIC DNA]</scope>
    <source>
        <strain evidence="9 10">An564</strain>
    </source>
</reference>
<dbReference type="Pfam" id="PF00528">
    <property type="entry name" value="BPD_transp_1"/>
    <property type="match status" value="1"/>
</dbReference>